<evidence type="ECO:0000313" key="2">
    <source>
        <dbReference type="Proteomes" id="UP001301963"/>
    </source>
</evidence>
<protein>
    <recommendedName>
        <fullName evidence="3">Bbs27 protein</fullName>
    </recommendedName>
</protein>
<name>A0ABZ0CPS9_9SPIR</name>
<gene>
    <name evidence="1" type="ORF">QIA44_04855</name>
</gene>
<dbReference type="Proteomes" id="UP001301963">
    <property type="component" value="Plasmid lp54"/>
</dbReference>
<keyword evidence="1" id="KW-0614">Plasmid</keyword>
<evidence type="ECO:0000313" key="1">
    <source>
        <dbReference type="EMBL" id="WNY69162.1"/>
    </source>
</evidence>
<evidence type="ECO:0008006" key="3">
    <source>
        <dbReference type="Google" id="ProtNLM"/>
    </source>
</evidence>
<keyword evidence="2" id="KW-1185">Reference proteome</keyword>
<reference evidence="1" key="1">
    <citation type="submission" date="2023-07" db="EMBL/GenBank/DDBJ databases">
        <title>Genome sequencing of multiple Borrelia sensu lato isolates.</title>
        <authorList>
            <person name="Mongodin E.F."/>
            <person name="Rudenko N."/>
            <person name="Fraser C.M."/>
            <person name="Schutzer S."/>
            <person name="Luft B."/>
            <person name="Morgan R."/>
            <person name="Chastens S."/>
            <person name="Qiu W."/>
        </authorList>
    </citation>
    <scope>NUCLEOTIDE SEQUENCE [LARGE SCALE GENOMIC DNA]</scope>
    <source>
        <strain evidence="1">PotiB3</strain>
    </source>
</reference>
<dbReference type="EMBL" id="CP132471">
    <property type="protein sequence ID" value="WNY69162.1"/>
    <property type="molecule type" value="Genomic_DNA"/>
</dbReference>
<accession>A0ABZ0CPS9</accession>
<proteinExistence type="predicted"/>
<geneLocation type="plasmid" evidence="1 2">
    <name>lp54</name>
</geneLocation>
<organism evidence="1 2">
    <name type="scientific">Borreliella lusitaniae</name>
    <dbReference type="NCBI Taxonomy" id="100177"/>
    <lineage>
        <taxon>Bacteria</taxon>
        <taxon>Pseudomonadati</taxon>
        <taxon>Spirochaetota</taxon>
        <taxon>Spirochaetia</taxon>
        <taxon>Spirochaetales</taxon>
        <taxon>Borreliaceae</taxon>
        <taxon>Borreliella</taxon>
    </lineage>
</organism>
<sequence length="88" mass="10244">MREFFLIFILFICLAFTLNSYVVENNEIVKVKVFNFILNQQKSFEELEKQISLFIQRVGSNNVLGINHKILFTGVEVVVIVIYKSQQG</sequence>
<dbReference type="RefSeq" id="WP_316384095.1">
    <property type="nucleotide sequence ID" value="NZ_CP132471.1"/>
</dbReference>